<dbReference type="EMBL" id="PFBX01000023">
    <property type="protein sequence ID" value="PIT87537.1"/>
    <property type="molecule type" value="Genomic_DNA"/>
</dbReference>
<gene>
    <name evidence="1" type="ORF">COU31_02380</name>
</gene>
<evidence type="ECO:0000313" key="2">
    <source>
        <dbReference type="Proteomes" id="UP000231183"/>
    </source>
</evidence>
<reference evidence="2" key="1">
    <citation type="submission" date="2017-09" db="EMBL/GenBank/DDBJ databases">
        <title>Depth-based differentiation of microbial function through sediment-hosted aquifers and enrichment of novel symbionts in the deep terrestrial subsurface.</title>
        <authorList>
            <person name="Probst A.J."/>
            <person name="Ladd B."/>
            <person name="Jarett J.K."/>
            <person name="Geller-Mcgrath D.E."/>
            <person name="Sieber C.M.K."/>
            <person name="Emerson J.B."/>
            <person name="Anantharaman K."/>
            <person name="Thomas B.C."/>
            <person name="Malmstrom R."/>
            <person name="Stieglmeier M."/>
            <person name="Klingl A."/>
            <person name="Woyke T."/>
            <person name="Ryan C.M."/>
            <person name="Banfield J.F."/>
        </authorList>
    </citation>
    <scope>NUCLEOTIDE SEQUENCE [LARGE SCALE GENOMIC DNA]</scope>
</reference>
<comment type="caution">
    <text evidence="1">The sequence shown here is derived from an EMBL/GenBank/DDBJ whole genome shotgun (WGS) entry which is preliminary data.</text>
</comment>
<evidence type="ECO:0000313" key="1">
    <source>
        <dbReference type="EMBL" id="PIT87537.1"/>
    </source>
</evidence>
<dbReference type="AlphaFoldDB" id="A0A2M6W434"/>
<proteinExistence type="predicted"/>
<dbReference type="Proteomes" id="UP000231183">
    <property type="component" value="Unassembled WGS sequence"/>
</dbReference>
<evidence type="ECO:0008006" key="3">
    <source>
        <dbReference type="Google" id="ProtNLM"/>
    </source>
</evidence>
<accession>A0A2M6W434</accession>
<protein>
    <recommendedName>
        <fullName evidence="3">General secretion pathway GspH domain-containing protein</fullName>
    </recommendedName>
</protein>
<name>A0A2M6W434_9BACT</name>
<organism evidence="1 2">
    <name type="scientific">Candidatus Magasanikbacteria bacterium CG10_big_fil_rev_8_21_14_0_10_40_10</name>
    <dbReference type="NCBI Taxonomy" id="1974648"/>
    <lineage>
        <taxon>Bacteria</taxon>
        <taxon>Candidatus Magasanikiibacteriota</taxon>
    </lineage>
</organism>
<sequence>MYVSWSQTAHHGTAVTVVVDLIQKAERNALASVEGTDWILEQTSANSVTLRNSSSTISETIMLPNDATMDWNSKTSYIFSTPRGLTDETGSITIQTAEKATDIVIRSNGTLDVSSTAL</sequence>